<dbReference type="GO" id="GO:0005886">
    <property type="term" value="C:plasma membrane"/>
    <property type="evidence" value="ECO:0007669"/>
    <property type="project" value="UniProtKB-SubCell"/>
</dbReference>
<reference evidence="11" key="1">
    <citation type="submission" date="2025-08" db="UniProtKB">
        <authorList>
            <consortium name="Ensembl"/>
        </authorList>
    </citation>
    <scope>IDENTIFICATION</scope>
</reference>
<feature type="region of interest" description="Disordered" evidence="10">
    <location>
        <begin position="140"/>
        <end position="369"/>
    </location>
</feature>
<dbReference type="InterPro" id="IPR019003">
    <property type="entry name" value="AMER"/>
</dbReference>
<evidence type="ECO:0000256" key="4">
    <source>
        <dbReference type="ARBA" id="ARBA00022687"/>
    </source>
</evidence>
<reference evidence="11" key="2">
    <citation type="submission" date="2025-09" db="UniProtKB">
        <authorList>
            <consortium name="Ensembl"/>
        </authorList>
    </citation>
    <scope>IDENTIFICATION</scope>
</reference>
<feature type="region of interest" description="Disordered" evidence="10">
    <location>
        <begin position="452"/>
        <end position="612"/>
    </location>
</feature>
<feature type="region of interest" description="Disordered" evidence="10">
    <location>
        <begin position="101"/>
        <end position="128"/>
    </location>
</feature>
<accession>A0A8C3GRA4</accession>
<dbReference type="AlphaFoldDB" id="A0A8C3GRA4"/>
<dbReference type="PANTHER" id="PTHR22237">
    <property type="entry name" value="APC MEMBRANE RECRUITMENT PROTEIN 2-RELATED"/>
    <property type="match status" value="1"/>
</dbReference>
<keyword evidence="4" id="KW-0879">Wnt signaling pathway</keyword>
<evidence type="ECO:0000256" key="1">
    <source>
        <dbReference type="ARBA" id="ARBA00004202"/>
    </source>
</evidence>
<dbReference type="GO" id="GO:0060828">
    <property type="term" value="P:regulation of canonical Wnt signaling pathway"/>
    <property type="evidence" value="ECO:0007669"/>
    <property type="project" value="TreeGrafter"/>
</dbReference>
<evidence type="ECO:0000256" key="8">
    <source>
        <dbReference type="ARBA" id="ARBA00039511"/>
    </source>
</evidence>
<comment type="subcellular location">
    <subcellularLocation>
        <location evidence="1">Cell membrane</location>
        <topology evidence="1">Peripheral membrane protein</topology>
    </subcellularLocation>
</comment>
<comment type="similarity">
    <text evidence="2">Belongs to the Amer family.</text>
</comment>
<name>A0A8C3GRA4_CAIMO</name>
<sequence>MTAAWRRPTAVEESCLAPSGLPWRWEGGSGSGGGAVSEAQHHRAPPPPPGRWRQGGRGGDAVAAVMDSHCDCAEPPAAEQQPSGKINKTAFKLFKRRKSGGTMPSIFGVRSKGGEGKGTSKAGMVRSRTHDGLADAVLESSKKEDQGGGDPQGKDAQSRAAASLGVSPGSSVAKSHSFFSLLRKNGRTENGKAENADQRAGGRQKKGLKGIFSSMRWHKKDKNGKEERGEASEIQSGLIMPGSLTASLECIKEETPKPLSETPNSTGDVGLELLHEKHTSAEEPQVGAGESRDSKTPPGEDPAAAGRRPEELCRERPDPGAGEVGTAKDAAITGDIPITTIPPVEPHCDSGQEPAAAPDPSSIDPPSEQSIDRICLMFADVTSLKSFDSLTGCGDIIADQEEDVGGGSGGCEKSTPGVSKLGASKKHPTMVAYQGGGEEMASPEQVDDTYLQEFWDMLSQTEETQTGGGGGGGGGGTKTPEGLKENRGTEGAQNRVAVKRGGLNQIPIHLNHEEEQKGREKEQHEGVPNSDEGYWDSTTPGPEEDSTTSIQKETLPRDSYSGDALYDLYAEPDENPPGKPPDEGVTCVPRSKPVSPITTTCSLKTPSSTMKDSKIPISIKHLASHPASHGTDTSNSHHVAHHHLAKSEMHRTKIPVSKVLVRRVSNRGLAGTTVKAAMYQDSAKK</sequence>
<evidence type="ECO:0000256" key="9">
    <source>
        <dbReference type="ARBA" id="ARBA00042108"/>
    </source>
</evidence>
<organism evidence="11 12">
    <name type="scientific">Cairina moschata</name>
    <name type="common">Muscovy duck</name>
    <dbReference type="NCBI Taxonomy" id="8855"/>
    <lineage>
        <taxon>Eukaryota</taxon>
        <taxon>Metazoa</taxon>
        <taxon>Chordata</taxon>
        <taxon>Craniata</taxon>
        <taxon>Vertebrata</taxon>
        <taxon>Euteleostomi</taxon>
        <taxon>Archelosauria</taxon>
        <taxon>Archosauria</taxon>
        <taxon>Dinosauria</taxon>
        <taxon>Saurischia</taxon>
        <taxon>Theropoda</taxon>
        <taxon>Coelurosauria</taxon>
        <taxon>Aves</taxon>
        <taxon>Neognathae</taxon>
        <taxon>Galloanserae</taxon>
        <taxon>Anseriformes</taxon>
        <taxon>Anatidae</taxon>
        <taxon>Anatinae</taxon>
        <taxon>Cairina</taxon>
    </lineage>
</organism>
<dbReference type="Pfam" id="PF09422">
    <property type="entry name" value="AMER"/>
    <property type="match status" value="1"/>
</dbReference>
<dbReference type="GO" id="GO:0016055">
    <property type="term" value="P:Wnt signaling pathway"/>
    <property type="evidence" value="ECO:0007669"/>
    <property type="project" value="UniProtKB-KW"/>
</dbReference>
<dbReference type="Ensembl" id="ENSCMMT00000031331.1">
    <property type="protein sequence ID" value="ENSCMMP00000028741.1"/>
    <property type="gene ID" value="ENSCMMG00000017474.1"/>
</dbReference>
<evidence type="ECO:0000313" key="12">
    <source>
        <dbReference type="Proteomes" id="UP000694556"/>
    </source>
</evidence>
<dbReference type="GO" id="GO:0005546">
    <property type="term" value="F:phosphatidylinositol-4,5-bisphosphate binding"/>
    <property type="evidence" value="ECO:0007669"/>
    <property type="project" value="TreeGrafter"/>
</dbReference>
<keyword evidence="6" id="KW-0472">Membrane</keyword>
<keyword evidence="3" id="KW-1003">Cell membrane</keyword>
<feature type="compositionally biased region" description="Polar residues" evidence="10">
    <location>
        <begin position="596"/>
        <end position="610"/>
    </location>
</feature>
<feature type="compositionally biased region" description="Basic and acidic residues" evidence="10">
    <location>
        <begin position="307"/>
        <end position="318"/>
    </location>
</feature>
<evidence type="ECO:0000256" key="6">
    <source>
        <dbReference type="ARBA" id="ARBA00023136"/>
    </source>
</evidence>
<dbReference type="PANTHER" id="PTHR22237:SF1">
    <property type="entry name" value="APC MEMBRANE RECRUITMENT PROTEIN 2"/>
    <property type="match status" value="1"/>
</dbReference>
<protein>
    <recommendedName>
        <fullName evidence="8">APC membrane recruitment protein 2</fullName>
    </recommendedName>
    <alternativeName>
        <fullName evidence="9">Protein FAM123A</fullName>
    </alternativeName>
</protein>
<feature type="region of interest" description="Disordered" evidence="10">
    <location>
        <begin position="402"/>
        <end position="426"/>
    </location>
</feature>
<feature type="compositionally biased region" description="Gly residues" evidence="10">
    <location>
        <begin position="466"/>
        <end position="477"/>
    </location>
</feature>
<keyword evidence="12" id="KW-1185">Reference proteome</keyword>
<comment type="function">
    <text evidence="7">Negative regulator of the canonical Wnt signaling pathway involved in neuroectodermal patterning. Acts by specifically binding phosphatidylinositol 4,5-bisphosphate (PtdIns(4,5)P2), translocating to the cell membrane and interacting with key regulators of the canonical Wnt signaling pathway, such as components of the beta-catenin destruction complex.</text>
</comment>
<feature type="compositionally biased region" description="Low complexity" evidence="10">
    <location>
        <begin position="332"/>
        <end position="342"/>
    </location>
</feature>
<feature type="region of interest" description="Disordered" evidence="10">
    <location>
        <begin position="19"/>
        <end position="59"/>
    </location>
</feature>
<feature type="compositionally biased region" description="Basic and acidic residues" evidence="10">
    <location>
        <begin position="186"/>
        <end position="197"/>
    </location>
</feature>
<feature type="compositionally biased region" description="Basic and acidic residues" evidence="10">
    <location>
        <begin position="140"/>
        <end position="157"/>
    </location>
</feature>
<evidence type="ECO:0000256" key="2">
    <source>
        <dbReference type="ARBA" id="ARBA00007750"/>
    </source>
</evidence>
<evidence type="ECO:0000256" key="3">
    <source>
        <dbReference type="ARBA" id="ARBA00022475"/>
    </source>
</evidence>
<feature type="compositionally biased region" description="Basic and acidic residues" evidence="10">
    <location>
        <begin position="510"/>
        <end position="525"/>
    </location>
</feature>
<evidence type="ECO:0000256" key="7">
    <source>
        <dbReference type="ARBA" id="ARBA00037665"/>
    </source>
</evidence>
<keyword evidence="5" id="KW-0446">Lipid-binding</keyword>
<feature type="compositionally biased region" description="Polar residues" evidence="10">
    <location>
        <begin position="168"/>
        <end position="178"/>
    </location>
</feature>
<feature type="compositionally biased region" description="Low complexity" evidence="10">
    <location>
        <begin position="353"/>
        <end position="369"/>
    </location>
</feature>
<proteinExistence type="inferred from homology"/>
<dbReference type="GO" id="GO:0008013">
    <property type="term" value="F:beta-catenin binding"/>
    <property type="evidence" value="ECO:0007669"/>
    <property type="project" value="TreeGrafter"/>
</dbReference>
<evidence type="ECO:0000313" key="11">
    <source>
        <dbReference type="Ensembl" id="ENSCMMP00000028741.1"/>
    </source>
</evidence>
<evidence type="ECO:0000256" key="5">
    <source>
        <dbReference type="ARBA" id="ARBA00023121"/>
    </source>
</evidence>
<evidence type="ECO:0000256" key="10">
    <source>
        <dbReference type="SAM" id="MobiDB-lite"/>
    </source>
</evidence>
<dbReference type="Proteomes" id="UP000694556">
    <property type="component" value="Unassembled WGS sequence"/>
</dbReference>